<dbReference type="InterPro" id="IPR001789">
    <property type="entry name" value="Sig_transdc_resp-reg_receiver"/>
</dbReference>
<dbReference type="PROSITE" id="PS50110">
    <property type="entry name" value="RESPONSE_REGULATORY"/>
    <property type="match status" value="1"/>
</dbReference>
<evidence type="ECO:0000259" key="3">
    <source>
        <dbReference type="PROSITE" id="PS50110"/>
    </source>
</evidence>
<keyword evidence="5" id="KW-1185">Reference proteome</keyword>
<accession>A0A4Q2U5C7</accession>
<evidence type="ECO:0000313" key="5">
    <source>
        <dbReference type="Proteomes" id="UP000290759"/>
    </source>
</evidence>
<reference evidence="4 5" key="2">
    <citation type="submission" date="2019-02" db="EMBL/GenBank/DDBJ databases">
        <title>'Lichenibacterium ramalinii' gen. nov. sp. nov., 'Lichenibacterium minor' gen. nov. sp. nov.</title>
        <authorList>
            <person name="Pankratov T."/>
        </authorList>
    </citation>
    <scope>NUCLEOTIDE SEQUENCE [LARGE SCALE GENOMIC DNA]</scope>
    <source>
        <strain evidence="4 5">RmlP026</strain>
    </source>
</reference>
<gene>
    <name evidence="4" type="ORF">D3273_21250</name>
</gene>
<dbReference type="Proteomes" id="UP000290759">
    <property type="component" value="Unassembled WGS sequence"/>
</dbReference>
<dbReference type="Pfam" id="PF00072">
    <property type="entry name" value="Response_reg"/>
    <property type="match status" value="1"/>
</dbReference>
<dbReference type="InterPro" id="IPR011006">
    <property type="entry name" value="CheY-like_superfamily"/>
</dbReference>
<feature type="modified residue" description="4-aspartylphosphate" evidence="2">
    <location>
        <position position="55"/>
    </location>
</feature>
<dbReference type="InterPro" id="IPR050595">
    <property type="entry name" value="Bact_response_regulator"/>
</dbReference>
<dbReference type="EMBL" id="QYBB01000035">
    <property type="protein sequence ID" value="RYC29986.1"/>
    <property type="molecule type" value="Genomic_DNA"/>
</dbReference>
<protein>
    <submittedName>
        <fullName evidence="4">Response regulator</fullName>
    </submittedName>
</protein>
<dbReference type="SUPFAM" id="SSF52172">
    <property type="entry name" value="CheY-like"/>
    <property type="match status" value="1"/>
</dbReference>
<evidence type="ECO:0000313" key="4">
    <source>
        <dbReference type="EMBL" id="RYC29986.1"/>
    </source>
</evidence>
<dbReference type="GO" id="GO:0000160">
    <property type="term" value="P:phosphorelay signal transduction system"/>
    <property type="evidence" value="ECO:0007669"/>
    <property type="project" value="InterPro"/>
</dbReference>
<evidence type="ECO:0000256" key="1">
    <source>
        <dbReference type="ARBA" id="ARBA00022553"/>
    </source>
</evidence>
<organism evidence="4 5">
    <name type="scientific">Lichenibacterium minor</name>
    <dbReference type="NCBI Taxonomy" id="2316528"/>
    <lineage>
        <taxon>Bacteria</taxon>
        <taxon>Pseudomonadati</taxon>
        <taxon>Pseudomonadota</taxon>
        <taxon>Alphaproteobacteria</taxon>
        <taxon>Hyphomicrobiales</taxon>
        <taxon>Lichenihabitantaceae</taxon>
        <taxon>Lichenibacterium</taxon>
    </lineage>
</organism>
<keyword evidence="1 2" id="KW-0597">Phosphoprotein</keyword>
<name>A0A4Q2U5C7_9HYPH</name>
<dbReference type="Gene3D" id="3.40.50.2300">
    <property type="match status" value="1"/>
</dbReference>
<dbReference type="RefSeq" id="WP_129228902.1">
    <property type="nucleotide sequence ID" value="NZ_QYBB01000035.1"/>
</dbReference>
<reference evidence="4 5" key="1">
    <citation type="submission" date="2018-12" db="EMBL/GenBank/DDBJ databases">
        <authorList>
            <person name="Grouzdev D.S."/>
            <person name="Krutkina M.S."/>
        </authorList>
    </citation>
    <scope>NUCLEOTIDE SEQUENCE [LARGE SCALE GENOMIC DNA]</scope>
    <source>
        <strain evidence="4 5">RmlP026</strain>
    </source>
</reference>
<dbReference type="SMART" id="SM00448">
    <property type="entry name" value="REC"/>
    <property type="match status" value="1"/>
</dbReference>
<dbReference type="PANTHER" id="PTHR44591:SF24">
    <property type="entry name" value="PROTEIN-GLUTAMATE METHYLESTERASE_PROTEIN-GLUTAMINE GLUTAMINASE 1"/>
    <property type="match status" value="1"/>
</dbReference>
<comment type="caution">
    <text evidence="4">The sequence shown here is derived from an EMBL/GenBank/DDBJ whole genome shotgun (WGS) entry which is preliminary data.</text>
</comment>
<dbReference type="CDD" id="cd17546">
    <property type="entry name" value="REC_hyHK_CKI1_RcsC-like"/>
    <property type="match status" value="1"/>
</dbReference>
<dbReference type="AlphaFoldDB" id="A0A4Q2U5C7"/>
<sequence length="127" mass="13183">MGITVLIVDDSKLARIVAGKTIAALQPGWAKVEAGNADEALAALDRGGIDVALLDFNMPGRDGLALAAELRDRRPAMPIAIVTANVQDEIIARARALDAAFVPKPVTEDGLRGFLSGAALRLRTAGA</sequence>
<evidence type="ECO:0000256" key="2">
    <source>
        <dbReference type="PROSITE-ProRule" id="PRU00169"/>
    </source>
</evidence>
<feature type="domain" description="Response regulatory" evidence="3">
    <location>
        <begin position="4"/>
        <end position="119"/>
    </location>
</feature>
<proteinExistence type="predicted"/>
<dbReference type="PANTHER" id="PTHR44591">
    <property type="entry name" value="STRESS RESPONSE REGULATOR PROTEIN 1"/>
    <property type="match status" value="1"/>
</dbReference>
<dbReference type="OrthoDB" id="7569831at2"/>